<keyword evidence="5 6" id="KW-0472">Membrane</keyword>
<reference evidence="8 9" key="1">
    <citation type="submission" date="2009-02" db="EMBL/GenBank/DDBJ databases">
        <title>Sequencing of the draft genome and assembly of Dethiobacter alkaliphilus AHT 1.</title>
        <authorList>
            <consortium name="US DOE Joint Genome Institute (JGI-PGF)"/>
            <person name="Lucas S."/>
            <person name="Copeland A."/>
            <person name="Lapidus A."/>
            <person name="Glavina del Rio T."/>
            <person name="Dalin E."/>
            <person name="Tice H."/>
            <person name="Bruce D."/>
            <person name="Goodwin L."/>
            <person name="Pitluck S."/>
            <person name="Larimer F."/>
            <person name="Land M.L."/>
            <person name="Hauser L."/>
            <person name="Muyzer G."/>
        </authorList>
    </citation>
    <scope>NUCLEOTIDE SEQUENCE [LARGE SCALE GENOMIC DNA]</scope>
    <source>
        <strain evidence="8 9">AHT 1</strain>
    </source>
</reference>
<dbReference type="EMBL" id="ACJM01000006">
    <property type="protein sequence ID" value="EEG77750.1"/>
    <property type="molecule type" value="Genomic_DNA"/>
</dbReference>
<name>C0GG61_DETAL</name>
<dbReference type="AlphaFoldDB" id="C0GG61"/>
<dbReference type="GO" id="GO:0017004">
    <property type="term" value="P:cytochrome complex assembly"/>
    <property type="evidence" value="ECO:0007669"/>
    <property type="project" value="UniProtKB-KW"/>
</dbReference>
<evidence type="ECO:0000313" key="8">
    <source>
        <dbReference type="EMBL" id="EEG77750.1"/>
    </source>
</evidence>
<feature type="transmembrane region" description="Helical" evidence="6">
    <location>
        <begin position="378"/>
        <end position="397"/>
    </location>
</feature>
<evidence type="ECO:0000313" key="9">
    <source>
        <dbReference type="Proteomes" id="UP000006443"/>
    </source>
</evidence>
<protein>
    <submittedName>
        <fullName evidence="8">ResB family protein</fullName>
    </submittedName>
</protein>
<dbReference type="STRING" id="555088.DealDRAFT_1470"/>
<feature type="transmembrane region" description="Helical" evidence="6">
    <location>
        <begin position="60"/>
        <end position="80"/>
    </location>
</feature>
<keyword evidence="4 6" id="KW-1133">Transmembrane helix</keyword>
<comment type="caution">
    <text evidence="8">The sequence shown here is derived from an EMBL/GenBank/DDBJ whole genome shotgun (WGS) entry which is preliminary data.</text>
</comment>
<evidence type="ECO:0000259" key="7">
    <source>
        <dbReference type="Pfam" id="PF05140"/>
    </source>
</evidence>
<feature type="transmembrane region" description="Helical" evidence="6">
    <location>
        <begin position="25"/>
        <end position="48"/>
    </location>
</feature>
<keyword evidence="9" id="KW-1185">Reference proteome</keyword>
<dbReference type="PANTHER" id="PTHR31566:SF0">
    <property type="entry name" value="CYTOCHROME C BIOGENESIS PROTEIN CCS1, CHLOROPLASTIC"/>
    <property type="match status" value="1"/>
</dbReference>
<dbReference type="InterPro" id="IPR023494">
    <property type="entry name" value="Cyt_c_bgen_Ccs1/CcsB/ResB"/>
</dbReference>
<dbReference type="PANTHER" id="PTHR31566">
    <property type="entry name" value="CYTOCHROME C BIOGENESIS PROTEIN CCS1, CHLOROPLASTIC"/>
    <property type="match status" value="1"/>
</dbReference>
<dbReference type="InterPro" id="IPR007816">
    <property type="entry name" value="ResB-like_domain"/>
</dbReference>
<evidence type="ECO:0000256" key="3">
    <source>
        <dbReference type="ARBA" id="ARBA00022748"/>
    </source>
</evidence>
<evidence type="ECO:0000256" key="5">
    <source>
        <dbReference type="ARBA" id="ARBA00023136"/>
    </source>
</evidence>
<keyword evidence="2 6" id="KW-0812">Transmembrane</keyword>
<feature type="domain" description="ResB-like" evidence="7">
    <location>
        <begin position="55"/>
        <end position="427"/>
    </location>
</feature>
<proteinExistence type="predicted"/>
<evidence type="ECO:0000256" key="2">
    <source>
        <dbReference type="ARBA" id="ARBA00022692"/>
    </source>
</evidence>
<dbReference type="OrthoDB" id="9770923at2"/>
<dbReference type="Pfam" id="PF05140">
    <property type="entry name" value="ResB"/>
    <property type="match status" value="1"/>
</dbReference>
<feature type="transmembrane region" description="Helical" evidence="6">
    <location>
        <begin position="156"/>
        <end position="177"/>
    </location>
</feature>
<dbReference type="GO" id="GO:0016020">
    <property type="term" value="C:membrane"/>
    <property type="evidence" value="ECO:0007669"/>
    <property type="project" value="UniProtKB-SubCell"/>
</dbReference>
<comment type="subcellular location">
    <subcellularLocation>
        <location evidence="1">Membrane</location>
        <topology evidence="1">Multi-pass membrane protein</topology>
    </subcellularLocation>
</comment>
<sequence>MAKETPGTPEQQQTPDNPVRQIVDFLGSMQLGIILLLILAVVSIYATLTPYETVIDNVYHTWWFLGIMGFASLNLLLCTVERIGPLKRQALNPNRVMKADTIRKMQVSRAFNMKHDKDAEYDPLDIAASAFNANGLKVSVEEGPEGTAIFGERGKYGYFGSIVTHLSLLLILLGAMYGGLTGFEARNGGWAGGNFFVQEGNFRVDIHDVTMVQEDDPTVRPRVYTDMTVSRAGSPIYEGTVAINEPARFEGTTIYHSTFMYLPIITVRDLETGEERTDLYFEGDRVTIDDQGNYIQIMQFFPNFSMRPDGTPVNVNYDPQRPVTAGILVENGQRSGSVFMQINEPEIIETAAGEIEVMMTDFDVAAVFSIAKNLGRPWLFIGSVLMVVGLYMSFFLFPRRFYAVYDEKKSQLLIGGRGYRNRLGIEQVMERIETEIQDREEE</sequence>
<gene>
    <name evidence="8" type="ORF">DealDRAFT_1470</name>
</gene>
<accession>C0GG61</accession>
<keyword evidence="3" id="KW-0201">Cytochrome c-type biogenesis</keyword>
<dbReference type="Proteomes" id="UP000006443">
    <property type="component" value="Unassembled WGS sequence"/>
</dbReference>
<dbReference type="eggNOG" id="COG1333">
    <property type="taxonomic scope" value="Bacteria"/>
</dbReference>
<evidence type="ECO:0000256" key="6">
    <source>
        <dbReference type="SAM" id="Phobius"/>
    </source>
</evidence>
<dbReference type="RefSeq" id="WP_008516237.1">
    <property type="nucleotide sequence ID" value="NZ_ACJM01000006.1"/>
</dbReference>
<evidence type="ECO:0000256" key="4">
    <source>
        <dbReference type="ARBA" id="ARBA00022989"/>
    </source>
</evidence>
<evidence type="ECO:0000256" key="1">
    <source>
        <dbReference type="ARBA" id="ARBA00004141"/>
    </source>
</evidence>
<organism evidence="8 9">
    <name type="scientific">Dethiobacter alkaliphilus AHT 1</name>
    <dbReference type="NCBI Taxonomy" id="555088"/>
    <lineage>
        <taxon>Bacteria</taxon>
        <taxon>Bacillati</taxon>
        <taxon>Bacillota</taxon>
        <taxon>Dethiobacteria</taxon>
        <taxon>Dethiobacterales</taxon>
        <taxon>Dethiobacteraceae</taxon>
        <taxon>Dethiobacter</taxon>
    </lineage>
</organism>